<feature type="transmembrane region" description="Helical" evidence="8">
    <location>
        <begin position="111"/>
        <end position="132"/>
    </location>
</feature>
<evidence type="ECO:0000256" key="7">
    <source>
        <dbReference type="ARBA" id="ARBA00023136"/>
    </source>
</evidence>
<feature type="transmembrane region" description="Helical" evidence="8">
    <location>
        <begin position="275"/>
        <end position="296"/>
    </location>
</feature>
<dbReference type="EMBL" id="FMUI01000002">
    <property type="protein sequence ID" value="SCX41370.1"/>
    <property type="molecule type" value="Genomic_DNA"/>
</dbReference>
<keyword evidence="4" id="KW-1003">Cell membrane</keyword>
<accession>A0A1G4XJU5</accession>
<reference evidence="9 10" key="1">
    <citation type="submission" date="2016-10" db="EMBL/GenBank/DDBJ databases">
        <authorList>
            <person name="Varghese N."/>
            <person name="Submissions S."/>
        </authorList>
    </citation>
    <scope>NUCLEOTIDE SEQUENCE [LARGE SCALE GENOMIC DNA]</scope>
    <source>
        <strain evidence="9 10">CGMCC 1.12102</strain>
    </source>
</reference>
<evidence type="ECO:0000313" key="10">
    <source>
        <dbReference type="Proteomes" id="UP000183569"/>
    </source>
</evidence>
<dbReference type="Proteomes" id="UP000183569">
    <property type="component" value="Unassembled WGS sequence"/>
</dbReference>
<organism evidence="9 10">
    <name type="scientific">Kosakonia sacchari</name>
    <dbReference type="NCBI Taxonomy" id="1158459"/>
    <lineage>
        <taxon>Bacteria</taxon>
        <taxon>Pseudomonadati</taxon>
        <taxon>Pseudomonadota</taxon>
        <taxon>Gammaproteobacteria</taxon>
        <taxon>Enterobacterales</taxon>
        <taxon>Enterobacteriaceae</taxon>
        <taxon>Kosakonia</taxon>
    </lineage>
</organism>
<dbReference type="GO" id="GO:0033214">
    <property type="term" value="P:siderophore-iron import into cell"/>
    <property type="evidence" value="ECO:0007669"/>
    <property type="project" value="TreeGrafter"/>
</dbReference>
<dbReference type="FunFam" id="1.10.3470.10:FF:000001">
    <property type="entry name" value="Vitamin B12 ABC transporter permease BtuC"/>
    <property type="match status" value="1"/>
</dbReference>
<keyword evidence="6 8" id="KW-1133">Transmembrane helix</keyword>
<dbReference type="CDD" id="cd06550">
    <property type="entry name" value="TM_ABC_iron-siderophores_like"/>
    <property type="match status" value="1"/>
</dbReference>
<dbReference type="RefSeq" id="WP_017455836.1">
    <property type="nucleotide sequence ID" value="NZ_FMUI01000002.1"/>
</dbReference>
<comment type="similarity">
    <text evidence="2">Belongs to the binding-protein-dependent transport system permease family. FecCD subfamily.</text>
</comment>
<dbReference type="InterPro" id="IPR000522">
    <property type="entry name" value="ABC_transptr_permease_BtuC"/>
</dbReference>
<dbReference type="GO" id="GO:0022857">
    <property type="term" value="F:transmembrane transporter activity"/>
    <property type="evidence" value="ECO:0007669"/>
    <property type="project" value="InterPro"/>
</dbReference>
<protein>
    <submittedName>
        <fullName evidence="9">Iron complex transport system permease protein</fullName>
    </submittedName>
</protein>
<keyword evidence="5 8" id="KW-0812">Transmembrane</keyword>
<comment type="subcellular location">
    <subcellularLocation>
        <location evidence="1">Cell membrane</location>
        <topology evidence="1">Multi-pass membrane protein</topology>
    </subcellularLocation>
</comment>
<gene>
    <name evidence="9" type="ORF">SAMN02927897_01021</name>
</gene>
<dbReference type="GO" id="GO:0005886">
    <property type="term" value="C:plasma membrane"/>
    <property type="evidence" value="ECO:0007669"/>
    <property type="project" value="UniProtKB-SubCell"/>
</dbReference>
<feature type="transmembrane region" description="Helical" evidence="8">
    <location>
        <begin position="86"/>
        <end position="105"/>
    </location>
</feature>
<feature type="transmembrane region" description="Helical" evidence="8">
    <location>
        <begin position="302"/>
        <end position="320"/>
    </location>
</feature>
<keyword evidence="7 8" id="KW-0472">Membrane</keyword>
<evidence type="ECO:0000256" key="6">
    <source>
        <dbReference type="ARBA" id="ARBA00022989"/>
    </source>
</evidence>
<dbReference type="Gene3D" id="1.10.3470.10">
    <property type="entry name" value="ABC transporter involved in vitamin B12 uptake, BtuC"/>
    <property type="match status" value="1"/>
</dbReference>
<feature type="transmembrane region" description="Helical" evidence="8">
    <location>
        <begin position="245"/>
        <end position="263"/>
    </location>
</feature>
<dbReference type="GeneID" id="23845301"/>
<name>A0A1G4XJU5_9ENTR</name>
<evidence type="ECO:0000256" key="1">
    <source>
        <dbReference type="ARBA" id="ARBA00004651"/>
    </source>
</evidence>
<comment type="caution">
    <text evidence="9">The sequence shown here is derived from an EMBL/GenBank/DDBJ whole genome shotgun (WGS) entry which is preliminary data.</text>
</comment>
<evidence type="ECO:0000256" key="5">
    <source>
        <dbReference type="ARBA" id="ARBA00022692"/>
    </source>
</evidence>
<feature type="transmembrane region" description="Helical" evidence="8">
    <location>
        <begin position="144"/>
        <end position="165"/>
    </location>
</feature>
<dbReference type="AlphaFoldDB" id="A0A1G4XJU5"/>
<keyword evidence="3" id="KW-0813">Transport</keyword>
<sequence length="328" mass="33910">MSGRFLLCGLLLVALMVLSMMTGARFYSLTQLTQALLHADPTSAVDIIIRTSRLPRTVLAVGVGAFLAVAGALMQALTRNPLASPGLFGVNAGAALLIVLAGSFFAVGDPWITLLLAFSGACATGTLVWFASKVSNGQLNPLRLVLAGVAITALCNAFTQAILVIDQESLDTMLFWLAGSLAGNDVKLVYPMLLPGALLVVAACFFAGQMNVLNAGEEIARGLGLNIALVRLLASVLVVGLAGCAVALAGNVGFVGLMVPHIARQLFGSDLRWTLPACALLGALLLLAADIAARVVILPQELPVGVMTALMGAPFFILLAQRRGNHAG</sequence>
<evidence type="ECO:0000313" key="9">
    <source>
        <dbReference type="EMBL" id="SCX41370.1"/>
    </source>
</evidence>
<evidence type="ECO:0000256" key="2">
    <source>
        <dbReference type="ARBA" id="ARBA00007935"/>
    </source>
</evidence>
<evidence type="ECO:0000256" key="3">
    <source>
        <dbReference type="ARBA" id="ARBA00022448"/>
    </source>
</evidence>
<dbReference type="Pfam" id="PF01032">
    <property type="entry name" value="FecCD"/>
    <property type="match status" value="1"/>
</dbReference>
<evidence type="ECO:0000256" key="4">
    <source>
        <dbReference type="ARBA" id="ARBA00022475"/>
    </source>
</evidence>
<feature type="transmembrane region" description="Helical" evidence="8">
    <location>
        <begin position="188"/>
        <end position="207"/>
    </location>
</feature>
<dbReference type="SUPFAM" id="SSF81345">
    <property type="entry name" value="ABC transporter involved in vitamin B12 uptake, BtuC"/>
    <property type="match status" value="1"/>
</dbReference>
<dbReference type="PANTHER" id="PTHR30472:SF1">
    <property type="entry name" value="FE(3+) DICITRATE TRANSPORT SYSTEM PERMEASE PROTEIN FECC-RELATED"/>
    <property type="match status" value="1"/>
</dbReference>
<proteinExistence type="inferred from homology"/>
<dbReference type="InterPro" id="IPR037294">
    <property type="entry name" value="ABC_BtuC-like"/>
</dbReference>
<feature type="transmembrane region" description="Helical" evidence="8">
    <location>
        <begin position="54"/>
        <end position="74"/>
    </location>
</feature>
<dbReference type="PANTHER" id="PTHR30472">
    <property type="entry name" value="FERRIC ENTEROBACTIN TRANSPORT SYSTEM PERMEASE PROTEIN"/>
    <property type="match status" value="1"/>
</dbReference>
<evidence type="ECO:0000256" key="8">
    <source>
        <dbReference type="SAM" id="Phobius"/>
    </source>
</evidence>